<dbReference type="RefSeq" id="WP_112283714.1">
    <property type="nucleotide sequence ID" value="NZ_MASW01000006.1"/>
</dbReference>
<keyword evidence="3" id="KW-1185">Reference proteome</keyword>
<dbReference type="PANTHER" id="PTHR46865">
    <property type="entry name" value="OXIDOREDUCTASE-RELATED"/>
    <property type="match status" value="1"/>
</dbReference>
<gene>
    <name evidence="2" type="ORF">BAY60_24600</name>
</gene>
<dbReference type="PANTHER" id="PTHR46865:SF2">
    <property type="entry name" value="MONOOXYGENASE"/>
    <property type="match status" value="1"/>
</dbReference>
<evidence type="ECO:0000259" key="1">
    <source>
        <dbReference type="Pfam" id="PF01494"/>
    </source>
</evidence>
<dbReference type="GO" id="GO:0071949">
    <property type="term" value="F:FAD binding"/>
    <property type="evidence" value="ECO:0007669"/>
    <property type="project" value="InterPro"/>
</dbReference>
<dbReference type="OrthoDB" id="3356051at2"/>
<evidence type="ECO:0000313" key="2">
    <source>
        <dbReference type="EMBL" id="PXY20711.1"/>
    </source>
</evidence>
<dbReference type="Gene3D" id="3.30.9.10">
    <property type="entry name" value="D-Amino Acid Oxidase, subunit A, domain 2"/>
    <property type="match status" value="1"/>
</dbReference>
<dbReference type="InterPro" id="IPR051704">
    <property type="entry name" value="FAD_aromatic-hydroxylase"/>
</dbReference>
<proteinExistence type="predicted"/>
<dbReference type="AlphaFoldDB" id="A0A2V4AK90"/>
<feature type="domain" description="FAD-binding" evidence="1">
    <location>
        <begin position="3"/>
        <end position="326"/>
    </location>
</feature>
<dbReference type="Proteomes" id="UP000249915">
    <property type="component" value="Unassembled WGS sequence"/>
</dbReference>
<reference evidence="2 3" key="1">
    <citation type="submission" date="2016-07" db="EMBL/GenBank/DDBJ databases">
        <title>Draft genome sequence of Prauserella muralis DSM 45305, isolated from a mould-covered wall in an indoor environment.</title>
        <authorList>
            <person name="Ruckert C."/>
            <person name="Albersmeier A."/>
            <person name="Jiang C.-L."/>
            <person name="Jiang Y."/>
            <person name="Kalinowski J."/>
            <person name="Schneider O."/>
            <person name="Winkler A."/>
            <person name="Zotchev S.B."/>
        </authorList>
    </citation>
    <scope>NUCLEOTIDE SEQUENCE [LARGE SCALE GENOMIC DNA]</scope>
    <source>
        <strain evidence="2 3">DSM 45305</strain>
    </source>
</reference>
<name>A0A2V4AK90_9PSEU</name>
<comment type="caution">
    <text evidence="2">The sequence shown here is derived from an EMBL/GenBank/DDBJ whole genome shotgun (WGS) entry which is preliminary data.</text>
</comment>
<dbReference type="SUPFAM" id="SSF51905">
    <property type="entry name" value="FAD/NAD(P)-binding domain"/>
    <property type="match status" value="1"/>
</dbReference>
<organism evidence="2 3">
    <name type="scientific">Prauserella muralis</name>
    <dbReference type="NCBI Taxonomy" id="588067"/>
    <lineage>
        <taxon>Bacteria</taxon>
        <taxon>Bacillati</taxon>
        <taxon>Actinomycetota</taxon>
        <taxon>Actinomycetes</taxon>
        <taxon>Pseudonocardiales</taxon>
        <taxon>Pseudonocardiaceae</taxon>
        <taxon>Prauserella</taxon>
    </lineage>
</organism>
<dbReference type="InterPro" id="IPR036188">
    <property type="entry name" value="FAD/NAD-bd_sf"/>
</dbReference>
<dbReference type="InterPro" id="IPR002938">
    <property type="entry name" value="FAD-bd"/>
</dbReference>
<dbReference type="EMBL" id="MASW01000006">
    <property type="protein sequence ID" value="PXY20711.1"/>
    <property type="molecule type" value="Genomic_DNA"/>
</dbReference>
<dbReference type="Gene3D" id="3.50.50.60">
    <property type="entry name" value="FAD/NAD(P)-binding domain"/>
    <property type="match status" value="1"/>
</dbReference>
<dbReference type="PRINTS" id="PR00420">
    <property type="entry name" value="RNGMNOXGNASE"/>
</dbReference>
<evidence type="ECO:0000313" key="3">
    <source>
        <dbReference type="Proteomes" id="UP000249915"/>
    </source>
</evidence>
<sequence>MRIVICGAGLAGLTMASRMAALGGDVVLLERAPGPRRQGYLIDFFGPGYDAVERMGLLPAVEDVAYRIDEVTFVDEHGDRTAGVPPSRFAGGRLLSVLRPDLERVLREHLPPGVDLRFGTTPHAVTARPGGVRVTLGTGEELDADLLVGADGIHSTVRDLLFGPEERFLRHLGLHTAAFTLDAPHIHAALSGRFCLTDSVNRQFGLYGLRDGRVAAFAVHRDPDPALPRDPRAALRDTYAGLGWLVPDALEACPPPEAIYYDQVAQIRMPAWSAGRVALLGDAAYAVSLLAGQGASLGIAGAYVLADQLAGQAPVATALAHYERLWRPVVEEKQRVGRSTAQWFVPGSRTRLHLRHAMLRMSRAPLLTRLLAGRSSDLVARL</sequence>
<accession>A0A2V4AK90</accession>
<protein>
    <submittedName>
        <fullName evidence="2">FAD-dependent oxidoreductase</fullName>
    </submittedName>
</protein>
<dbReference type="Pfam" id="PF01494">
    <property type="entry name" value="FAD_binding_3"/>
    <property type="match status" value="1"/>
</dbReference>